<protein>
    <recommendedName>
        <fullName evidence="5 15">CDP-diacylglycerol--glycerol-3-phosphate 3-phosphatidyltransferase</fullName>
        <ecNumber evidence="4 15">2.7.8.5</ecNumber>
    </recommendedName>
</protein>
<dbReference type="GO" id="GO:0046474">
    <property type="term" value="P:glycerophospholipid biosynthetic process"/>
    <property type="evidence" value="ECO:0007669"/>
    <property type="project" value="TreeGrafter"/>
</dbReference>
<feature type="transmembrane region" description="Helical" evidence="17">
    <location>
        <begin position="168"/>
        <end position="190"/>
    </location>
</feature>
<evidence type="ECO:0000256" key="17">
    <source>
        <dbReference type="SAM" id="Phobius"/>
    </source>
</evidence>
<comment type="similarity">
    <text evidence="3 16">Belongs to the CDP-alcohol phosphatidyltransferase class-I family.</text>
</comment>
<dbReference type="NCBIfam" id="TIGR00560">
    <property type="entry name" value="pgsA"/>
    <property type="match status" value="1"/>
</dbReference>
<organism evidence="18 19">
    <name type="scientific">Prosthecobacter vanneervenii</name>
    <dbReference type="NCBI Taxonomy" id="48466"/>
    <lineage>
        <taxon>Bacteria</taxon>
        <taxon>Pseudomonadati</taxon>
        <taxon>Verrucomicrobiota</taxon>
        <taxon>Verrucomicrobiia</taxon>
        <taxon>Verrucomicrobiales</taxon>
        <taxon>Verrucomicrobiaceae</taxon>
        <taxon>Prosthecobacter</taxon>
    </lineage>
</organism>
<keyword evidence="19" id="KW-1185">Reference proteome</keyword>
<comment type="subcellular location">
    <subcellularLocation>
        <location evidence="1">Membrane</location>
        <topology evidence="1">Multi-pass membrane protein</topology>
    </subcellularLocation>
</comment>
<evidence type="ECO:0000313" key="18">
    <source>
        <dbReference type="EMBL" id="MBB5035591.1"/>
    </source>
</evidence>
<feature type="transmembrane region" description="Helical" evidence="17">
    <location>
        <begin position="131"/>
        <end position="148"/>
    </location>
</feature>
<evidence type="ECO:0000256" key="12">
    <source>
        <dbReference type="ARBA" id="ARBA00023209"/>
    </source>
</evidence>
<evidence type="ECO:0000256" key="6">
    <source>
        <dbReference type="ARBA" id="ARBA00022516"/>
    </source>
</evidence>
<reference evidence="18 19" key="1">
    <citation type="submission" date="2020-08" db="EMBL/GenBank/DDBJ databases">
        <title>Genomic Encyclopedia of Type Strains, Phase IV (KMG-IV): sequencing the most valuable type-strain genomes for metagenomic binning, comparative biology and taxonomic classification.</title>
        <authorList>
            <person name="Goeker M."/>
        </authorList>
    </citation>
    <scope>NUCLEOTIDE SEQUENCE [LARGE SCALE GENOMIC DNA]</scope>
    <source>
        <strain evidence="18 19">DSM 12252</strain>
    </source>
</reference>
<keyword evidence="11 17" id="KW-0472">Membrane</keyword>
<evidence type="ECO:0000256" key="9">
    <source>
        <dbReference type="ARBA" id="ARBA00022989"/>
    </source>
</evidence>
<keyword evidence="7 16" id="KW-0808">Transferase</keyword>
<keyword evidence="13" id="KW-1208">Phospholipid metabolism</keyword>
<feature type="transmembrane region" description="Helical" evidence="17">
    <location>
        <begin position="12"/>
        <end position="42"/>
    </location>
</feature>
<evidence type="ECO:0000256" key="13">
    <source>
        <dbReference type="ARBA" id="ARBA00023264"/>
    </source>
</evidence>
<dbReference type="Pfam" id="PF01066">
    <property type="entry name" value="CDP-OH_P_transf"/>
    <property type="match status" value="1"/>
</dbReference>
<dbReference type="PANTHER" id="PTHR14269:SF62">
    <property type="entry name" value="CDP-DIACYLGLYCEROL--GLYCEROL-3-PHOSPHATE 3-PHOSPHATIDYLTRANSFERASE 1, CHLOROPLASTIC"/>
    <property type="match status" value="1"/>
</dbReference>
<dbReference type="InterPro" id="IPR004570">
    <property type="entry name" value="Phosphatidylglycerol_P_synth"/>
</dbReference>
<dbReference type="RefSeq" id="WP_184344545.1">
    <property type="nucleotide sequence ID" value="NZ_JACHIG010000020.1"/>
</dbReference>
<evidence type="ECO:0000256" key="8">
    <source>
        <dbReference type="ARBA" id="ARBA00022692"/>
    </source>
</evidence>
<evidence type="ECO:0000256" key="4">
    <source>
        <dbReference type="ARBA" id="ARBA00013170"/>
    </source>
</evidence>
<comment type="pathway">
    <text evidence="2">Phospholipid metabolism; phosphatidylglycerol biosynthesis; phosphatidylglycerol from CDP-diacylglycerol: step 1/2.</text>
</comment>
<evidence type="ECO:0000256" key="15">
    <source>
        <dbReference type="NCBIfam" id="TIGR00560"/>
    </source>
</evidence>
<evidence type="ECO:0000256" key="1">
    <source>
        <dbReference type="ARBA" id="ARBA00004141"/>
    </source>
</evidence>
<dbReference type="EMBL" id="JACHIG010000020">
    <property type="protein sequence ID" value="MBB5035591.1"/>
    <property type="molecule type" value="Genomic_DNA"/>
</dbReference>
<evidence type="ECO:0000256" key="7">
    <source>
        <dbReference type="ARBA" id="ARBA00022679"/>
    </source>
</evidence>
<dbReference type="InterPro" id="IPR048254">
    <property type="entry name" value="CDP_ALCOHOL_P_TRANSF_CS"/>
</dbReference>
<name>A0A7W7YG57_9BACT</name>
<evidence type="ECO:0000256" key="3">
    <source>
        <dbReference type="ARBA" id="ARBA00010441"/>
    </source>
</evidence>
<dbReference type="GO" id="GO:0008444">
    <property type="term" value="F:CDP-diacylglycerol-glycerol-3-phosphate 3-phosphatidyltransferase activity"/>
    <property type="evidence" value="ECO:0007669"/>
    <property type="project" value="UniProtKB-UniRule"/>
</dbReference>
<dbReference type="InterPro" id="IPR043130">
    <property type="entry name" value="CDP-OH_PTrfase_TM_dom"/>
</dbReference>
<dbReference type="InterPro" id="IPR050324">
    <property type="entry name" value="CDP-alcohol_PTase-I"/>
</dbReference>
<dbReference type="PIRSF" id="PIRSF000847">
    <property type="entry name" value="Phos_ph_gly_syn"/>
    <property type="match status" value="1"/>
</dbReference>
<dbReference type="PROSITE" id="PS00379">
    <property type="entry name" value="CDP_ALCOHOL_P_TRANSF"/>
    <property type="match status" value="1"/>
</dbReference>
<keyword evidence="8 17" id="KW-0812">Transmembrane</keyword>
<dbReference type="Gene3D" id="1.20.120.1760">
    <property type="match status" value="1"/>
</dbReference>
<comment type="catalytic activity">
    <reaction evidence="14">
        <text>a CDP-1,2-diacyl-sn-glycerol + sn-glycerol 3-phosphate = a 1,2-diacyl-sn-glycero-3-phospho-(1'-sn-glycero-3'-phosphate) + CMP + H(+)</text>
        <dbReference type="Rhea" id="RHEA:12593"/>
        <dbReference type="ChEBI" id="CHEBI:15378"/>
        <dbReference type="ChEBI" id="CHEBI:57597"/>
        <dbReference type="ChEBI" id="CHEBI:58332"/>
        <dbReference type="ChEBI" id="CHEBI:60110"/>
        <dbReference type="ChEBI" id="CHEBI:60377"/>
        <dbReference type="EC" id="2.7.8.5"/>
    </reaction>
</comment>
<keyword evidence="9 17" id="KW-1133">Transmembrane helix</keyword>
<keyword evidence="12" id="KW-0594">Phospholipid biosynthesis</keyword>
<accession>A0A7W7YG57</accession>
<proteinExistence type="inferred from homology"/>
<evidence type="ECO:0000256" key="11">
    <source>
        <dbReference type="ARBA" id="ARBA00023136"/>
    </source>
</evidence>
<keyword evidence="6" id="KW-0444">Lipid biosynthesis</keyword>
<evidence type="ECO:0000256" key="5">
    <source>
        <dbReference type="ARBA" id="ARBA00014944"/>
    </source>
</evidence>
<evidence type="ECO:0000256" key="2">
    <source>
        <dbReference type="ARBA" id="ARBA00005042"/>
    </source>
</evidence>
<evidence type="ECO:0000256" key="10">
    <source>
        <dbReference type="ARBA" id="ARBA00023098"/>
    </source>
</evidence>
<evidence type="ECO:0000256" key="14">
    <source>
        <dbReference type="ARBA" id="ARBA00048586"/>
    </source>
</evidence>
<sequence>MNLPNKLTLSRLVLTAVFVVCFYIPWANTVSLALLVFGVASITDYYDGKIARARGIVTNFGKLFDPLADKILIAAAFILLASDTNIPEASRLPAWIAIVILSREFFVTGIRLVAAGQGAVLAAETLGKHKMLWQILTVIYFMMRQASGEPIFGFTHAAFTASPEVERMVAAGVMYFTTLLTLVSGFSYFWKNRHMFDDA</sequence>
<evidence type="ECO:0000256" key="16">
    <source>
        <dbReference type="RuleBase" id="RU003750"/>
    </source>
</evidence>
<dbReference type="Proteomes" id="UP000590740">
    <property type="component" value="Unassembled WGS sequence"/>
</dbReference>
<keyword evidence="10" id="KW-0443">Lipid metabolism</keyword>
<dbReference type="InterPro" id="IPR000462">
    <property type="entry name" value="CDP-OH_P_trans"/>
</dbReference>
<dbReference type="GO" id="GO:0016020">
    <property type="term" value="C:membrane"/>
    <property type="evidence" value="ECO:0007669"/>
    <property type="project" value="UniProtKB-SubCell"/>
</dbReference>
<dbReference type="EC" id="2.7.8.5" evidence="4 15"/>
<gene>
    <name evidence="18" type="ORF">HNQ65_005204</name>
</gene>
<evidence type="ECO:0000313" key="19">
    <source>
        <dbReference type="Proteomes" id="UP000590740"/>
    </source>
</evidence>
<dbReference type="AlphaFoldDB" id="A0A7W7YG57"/>
<dbReference type="PANTHER" id="PTHR14269">
    <property type="entry name" value="CDP-DIACYLGLYCEROL--GLYCEROL-3-PHOSPHATE 3-PHOSPHATIDYLTRANSFERASE-RELATED"/>
    <property type="match status" value="1"/>
</dbReference>
<comment type="caution">
    <text evidence="18">The sequence shown here is derived from an EMBL/GenBank/DDBJ whole genome shotgun (WGS) entry which is preliminary data.</text>
</comment>